<proteinExistence type="predicted"/>
<evidence type="ECO:0000313" key="1">
    <source>
        <dbReference type="EMBL" id="KIZ47797.1"/>
    </source>
</evidence>
<reference evidence="1 2" key="1">
    <citation type="submission" date="2014-11" db="EMBL/GenBank/DDBJ databases">
        <title>Genomics and ecophysiology of heterotrophic nitrogen fixing bacteria isolated from estuarine surface water.</title>
        <authorList>
            <person name="Bentzon-Tilia M."/>
            <person name="Severin I."/>
            <person name="Hansen L.H."/>
            <person name="Riemann L."/>
        </authorList>
    </citation>
    <scope>NUCLEOTIDE SEQUENCE [LARGE SCALE GENOMIC DNA]</scope>
    <source>
        <strain evidence="1 2">BAL398</strain>
    </source>
</reference>
<organism evidence="1 2">
    <name type="scientific">Rhodopseudomonas palustris</name>
    <dbReference type="NCBI Taxonomy" id="1076"/>
    <lineage>
        <taxon>Bacteria</taxon>
        <taxon>Pseudomonadati</taxon>
        <taxon>Pseudomonadota</taxon>
        <taxon>Alphaproteobacteria</taxon>
        <taxon>Hyphomicrobiales</taxon>
        <taxon>Nitrobacteraceae</taxon>
        <taxon>Rhodopseudomonas</taxon>
    </lineage>
</organism>
<evidence type="ECO:0000313" key="2">
    <source>
        <dbReference type="Proteomes" id="UP000032515"/>
    </source>
</evidence>
<gene>
    <name evidence="1" type="ORF">OO17_02395</name>
</gene>
<name>A0A0D7F7W2_RHOPL</name>
<dbReference type="EMBL" id="JXXE01000041">
    <property type="protein sequence ID" value="KIZ47797.1"/>
    <property type="molecule type" value="Genomic_DNA"/>
</dbReference>
<dbReference type="Proteomes" id="UP000032515">
    <property type="component" value="Unassembled WGS sequence"/>
</dbReference>
<sequence length="70" mass="8215">MRPWRISENRKRDFDLSQQQRLLKDSVDGRLKASITPVDRRQKDVSVVRFKLLVTTRQPAECRESSGRSS</sequence>
<accession>A0A0D7F7W2</accession>
<dbReference type="PATRIC" id="fig|1076.23.peg.4883"/>
<dbReference type="AlphaFoldDB" id="A0A0D7F7W2"/>
<protein>
    <submittedName>
        <fullName evidence="1">Uncharacterized protein</fullName>
    </submittedName>
</protein>
<comment type="caution">
    <text evidence="1">The sequence shown here is derived from an EMBL/GenBank/DDBJ whole genome shotgun (WGS) entry which is preliminary data.</text>
</comment>